<dbReference type="Pfam" id="PF00081">
    <property type="entry name" value="Sod_Fe_N"/>
    <property type="match status" value="1"/>
</dbReference>
<feature type="domain" description="Manganese/iron superoxide dismutase C-terminal" evidence="8">
    <location>
        <begin position="108"/>
        <end position="205"/>
    </location>
</feature>
<keyword evidence="3 5" id="KW-0479">Metal-binding</keyword>
<dbReference type="InterPro" id="IPR019833">
    <property type="entry name" value="Mn/Fe_SOD_BS"/>
</dbReference>
<feature type="binding site" evidence="5">
    <location>
        <position position="39"/>
    </location>
    <ligand>
        <name>Mn(2+)</name>
        <dbReference type="ChEBI" id="CHEBI:29035"/>
    </ligand>
</feature>
<dbReference type="EMBL" id="FODY01000040">
    <property type="protein sequence ID" value="SEP46656.1"/>
    <property type="molecule type" value="Genomic_DNA"/>
</dbReference>
<dbReference type="InterPro" id="IPR019832">
    <property type="entry name" value="Mn/Fe_SOD_C"/>
</dbReference>
<dbReference type="PROSITE" id="PS00088">
    <property type="entry name" value="SOD_MN"/>
    <property type="match status" value="1"/>
</dbReference>
<feature type="domain" description="Manganese/iron superoxide dismutase N-terminal" evidence="7">
    <location>
        <begin position="14"/>
        <end position="94"/>
    </location>
</feature>
<comment type="catalytic activity">
    <reaction evidence="6">
        <text>2 superoxide + 2 H(+) = H2O2 + O2</text>
        <dbReference type="Rhea" id="RHEA:20696"/>
        <dbReference type="ChEBI" id="CHEBI:15378"/>
        <dbReference type="ChEBI" id="CHEBI:15379"/>
        <dbReference type="ChEBI" id="CHEBI:16240"/>
        <dbReference type="ChEBI" id="CHEBI:18421"/>
        <dbReference type="EC" id="1.15.1.1"/>
    </reaction>
</comment>
<evidence type="ECO:0000256" key="1">
    <source>
        <dbReference type="ARBA" id="ARBA00008714"/>
    </source>
</evidence>
<feature type="binding site" evidence="5">
    <location>
        <position position="87"/>
    </location>
    <ligand>
        <name>Mn(2+)</name>
        <dbReference type="ChEBI" id="CHEBI:29035"/>
    </ligand>
</feature>
<dbReference type="STRING" id="112903.SAMN04490178_1407"/>
<dbReference type="PANTHER" id="PTHR11404:SF6">
    <property type="entry name" value="SUPEROXIDE DISMUTASE [MN], MITOCHONDRIAL"/>
    <property type="match status" value="1"/>
</dbReference>
<evidence type="ECO:0000256" key="5">
    <source>
        <dbReference type="PIRSR" id="PIRSR000349-1"/>
    </source>
</evidence>
<dbReference type="InterPro" id="IPR036324">
    <property type="entry name" value="Mn/Fe_SOD_N_sf"/>
</dbReference>
<organism evidence="9 10">
    <name type="scientific">Propionispora vibrioides</name>
    <dbReference type="NCBI Taxonomy" id="112903"/>
    <lineage>
        <taxon>Bacteria</taxon>
        <taxon>Bacillati</taxon>
        <taxon>Bacillota</taxon>
        <taxon>Negativicutes</taxon>
        <taxon>Selenomonadales</taxon>
        <taxon>Sporomusaceae</taxon>
        <taxon>Propionispora</taxon>
    </lineage>
</organism>
<evidence type="ECO:0000256" key="3">
    <source>
        <dbReference type="ARBA" id="ARBA00022723"/>
    </source>
</evidence>
<evidence type="ECO:0000256" key="6">
    <source>
        <dbReference type="RuleBase" id="RU000414"/>
    </source>
</evidence>
<feature type="binding site" evidence="5">
    <location>
        <position position="172"/>
    </location>
    <ligand>
        <name>Mn(2+)</name>
        <dbReference type="ChEBI" id="CHEBI:29035"/>
    </ligand>
</feature>
<keyword evidence="10" id="KW-1185">Reference proteome</keyword>
<dbReference type="InterPro" id="IPR019831">
    <property type="entry name" value="Mn/Fe_SOD_N"/>
</dbReference>
<reference evidence="9 10" key="1">
    <citation type="submission" date="2016-10" db="EMBL/GenBank/DDBJ databases">
        <authorList>
            <person name="de Groot N.N."/>
        </authorList>
    </citation>
    <scope>NUCLEOTIDE SEQUENCE [LARGE SCALE GENOMIC DNA]</scope>
    <source>
        <strain evidence="9 10">DSM 13305</strain>
    </source>
</reference>
<dbReference type="Gene3D" id="1.10.287.990">
    <property type="entry name" value="Fe,Mn superoxide dismutase (SOD) domain"/>
    <property type="match status" value="1"/>
</dbReference>
<dbReference type="Pfam" id="PF02777">
    <property type="entry name" value="Sod_Fe_C"/>
    <property type="match status" value="1"/>
</dbReference>
<gene>
    <name evidence="9" type="ORF">SAMN04490178_1407</name>
</gene>
<accession>A0A1H8Y3J7</accession>
<proteinExistence type="inferred from homology"/>
<evidence type="ECO:0000259" key="7">
    <source>
        <dbReference type="Pfam" id="PF00081"/>
    </source>
</evidence>
<evidence type="ECO:0000256" key="2">
    <source>
        <dbReference type="ARBA" id="ARBA00012682"/>
    </source>
</evidence>
<dbReference type="GO" id="GO:0004784">
    <property type="term" value="F:superoxide dismutase activity"/>
    <property type="evidence" value="ECO:0007669"/>
    <property type="project" value="UniProtKB-EC"/>
</dbReference>
<dbReference type="InterPro" id="IPR001189">
    <property type="entry name" value="Mn/Fe_SOD"/>
</dbReference>
<dbReference type="PRINTS" id="PR01703">
    <property type="entry name" value="MNSODISMTASE"/>
</dbReference>
<dbReference type="Gene3D" id="3.55.40.20">
    <property type="entry name" value="Iron/manganese superoxide dismutase, C-terminal domain"/>
    <property type="match status" value="1"/>
</dbReference>
<dbReference type="FunFam" id="1.10.287.990:FF:000001">
    <property type="entry name" value="Superoxide dismutase"/>
    <property type="match status" value="1"/>
</dbReference>
<dbReference type="PANTHER" id="PTHR11404">
    <property type="entry name" value="SUPEROXIDE DISMUTASE 2"/>
    <property type="match status" value="1"/>
</dbReference>
<comment type="similarity">
    <text evidence="1 6">Belongs to the iron/manganese superoxide dismutase family.</text>
</comment>
<dbReference type="InterPro" id="IPR036314">
    <property type="entry name" value="SOD_C_sf"/>
</dbReference>
<dbReference type="EC" id="1.15.1.1" evidence="2 6"/>
<name>A0A1H8Y3J7_9FIRM</name>
<keyword evidence="4 6" id="KW-0560">Oxidoreductase</keyword>
<dbReference type="SUPFAM" id="SSF54719">
    <property type="entry name" value="Fe,Mn superoxide dismutase (SOD), C-terminal domain"/>
    <property type="match status" value="1"/>
</dbReference>
<dbReference type="InterPro" id="IPR050265">
    <property type="entry name" value="Fe/Mn_Superoxide_Dismutase"/>
</dbReference>
<evidence type="ECO:0000313" key="9">
    <source>
        <dbReference type="EMBL" id="SEP46656.1"/>
    </source>
</evidence>
<sequence length="219" mass="25188">MLRDIREKSVPLGKHRLPPLPYPYDALEPVIGEETLRIHHDKHHQAYVDGLNKAELQMAQARADGDYTFVKYWENELAFQGSGHILHSVYWTILAPEGYGGRPGSVTRQQVTARFGSFQAGMEQFMAATAKVEGSGWGILVWNPAWQALEILTAEKHQNLTQWGSIPILVIDVWEHAYYLDYQNKREDYIQRIMELIDWDEVENRLCLAIKGKLPLIMT</sequence>
<evidence type="ECO:0000256" key="4">
    <source>
        <dbReference type="ARBA" id="ARBA00023002"/>
    </source>
</evidence>
<feature type="binding site" evidence="5">
    <location>
        <position position="176"/>
    </location>
    <ligand>
        <name>Mn(2+)</name>
        <dbReference type="ChEBI" id="CHEBI:29035"/>
    </ligand>
</feature>
<dbReference type="Proteomes" id="UP000198847">
    <property type="component" value="Unassembled WGS sequence"/>
</dbReference>
<dbReference type="AlphaFoldDB" id="A0A1H8Y3J7"/>
<protein>
    <recommendedName>
        <fullName evidence="2 6">Superoxide dismutase</fullName>
        <ecNumber evidence="2 6">1.15.1.1</ecNumber>
    </recommendedName>
</protein>
<dbReference type="FunFam" id="3.55.40.20:FF:000004">
    <property type="entry name" value="Superoxide dismutase [Fe]"/>
    <property type="match status" value="1"/>
</dbReference>
<dbReference type="GO" id="GO:0046872">
    <property type="term" value="F:metal ion binding"/>
    <property type="evidence" value="ECO:0007669"/>
    <property type="project" value="UniProtKB-KW"/>
</dbReference>
<dbReference type="SUPFAM" id="SSF46609">
    <property type="entry name" value="Fe,Mn superoxide dismutase (SOD), N-terminal domain"/>
    <property type="match status" value="1"/>
</dbReference>
<evidence type="ECO:0000259" key="8">
    <source>
        <dbReference type="Pfam" id="PF02777"/>
    </source>
</evidence>
<comment type="function">
    <text evidence="6">Destroys radicals which are normally produced within the cells and which are toxic to biological systems.</text>
</comment>
<dbReference type="PIRSF" id="PIRSF000349">
    <property type="entry name" value="SODismutase"/>
    <property type="match status" value="1"/>
</dbReference>
<evidence type="ECO:0000313" key="10">
    <source>
        <dbReference type="Proteomes" id="UP000198847"/>
    </source>
</evidence>